<dbReference type="SUPFAM" id="SSF53474">
    <property type="entry name" value="alpha/beta-Hydrolases"/>
    <property type="match status" value="1"/>
</dbReference>
<name>A0A8C0J7P9_CHEAB</name>
<sequence length="1091" mass="123487">MALVTVKELLSFDCGSLVAYQLDKNSQLDSISFQTVLMRNIFVHFPDVIFIHRTHNPRGKALYMFMVDRPFLKLQGEMTKVIHFAVPAKESAESLAHMYRTFKAFNPEWKKIKTFLVDPHFRLLQTLSEAFPSAEVQLSVFHVCKHLQQKIHQMSLECISERLILNALRNTMCAATESNLRMMHTILSDFVKPDLLPQLHTHWLLNDKIWAMHRWRNWMECNQYFKDLEIITRGLSQVFCTGLSLEICITSLAKHYQKCVSKRPPDAMLFSVNPLSSTMSTETVFQSLPAQDSSPTSHNPQIALQNQPAKSSPLVSPSLTTAHQKWPGQNSPPNPLVLLPHPLPASPSPLLLQNQLAAPQIFPFQNQPAQYSSPVSLSLTAAHQKWPGQNSLPNPLVLQNPLPAPESPLLPQNQLANPQSPLNPLSHEIKLEIITEDPKGDQDVECNQETEDCIRQSLRDICTEPAARLCLNEFAVAQKSVQLIGTNEDIVNIQILEDTHRVNQRGLKSCTCHFSQAFQLPCRHILAVLNSDKKILQPEMLSEQWQKEPNISQAGQNGTDGLLEVLKSSWNESLDKSLAVSFLTAEISRLLTQCSSEEFDRRYNTLRELADSWIGPYVQMGPVLLCALLLAASRVGAAPSADEVTYLPGLAKQPSFRQYSGYLRIDPHKRLHYWFTEAQSNPESSPLVLWLNGGPGCSSMSGLLTEHGPFLIQPDGTTLQYNDYSWNKIANMLYLESPAGVGFSYSDDKDYATNDTQVARDNYLALKEFFHLFPEYSKNKFFLTGESYAGIYIPTLAEWVMQDSSINLKGLAVGNGLSSYEINDNSLVYFAYYHGLLGTGLWTDLQRFCCSQGKCNFHKNSNLNCTLRMQEMIQIVEESGLNIYNLYAPCAGGVPGSYRYDQDQLISYDLGISFIQQPLKYSWRQNLLRMPAAMKGVRLEPPCTNSTASTTYLNTPEVRQALHISSEAPEWHICSSEVNHNYKRQYMTVNDQYLKLLGTMEYRILVYNGDIDMACNFLGDEWFVDSLDQKVQVARRPWLYNDGTEDQIGGFVKEFTNIAFLTIKGAGHMVPTDQPQAAFTMFRRFIQQQPY</sequence>
<dbReference type="Pfam" id="PF19286">
    <property type="entry name" value="ZSWIM1-3_C"/>
    <property type="match status" value="1"/>
</dbReference>
<evidence type="ECO:0000256" key="3">
    <source>
        <dbReference type="ARBA" id="ARBA00022645"/>
    </source>
</evidence>
<dbReference type="GO" id="GO:0004185">
    <property type="term" value="F:serine-type carboxypeptidase activity"/>
    <property type="evidence" value="ECO:0007669"/>
    <property type="project" value="UniProtKB-EC"/>
</dbReference>
<dbReference type="InterPro" id="IPR048326">
    <property type="entry name" value="ZSWIM1-3_helical"/>
</dbReference>
<keyword evidence="4" id="KW-0645">Protease</keyword>
<dbReference type="AlphaFoldDB" id="A0A8C0J7P9"/>
<gene>
    <name evidence="13" type="primary">CTSA</name>
</gene>
<dbReference type="GeneID" id="116831191"/>
<evidence type="ECO:0000313" key="14">
    <source>
        <dbReference type="Proteomes" id="UP000694404"/>
    </source>
</evidence>
<keyword evidence="3" id="KW-0121">Carboxypeptidase</keyword>
<comment type="similarity">
    <text evidence="1">Belongs to the peptidase S10 family.</text>
</comment>
<dbReference type="GeneTree" id="ENSGT00880000138014"/>
<protein>
    <recommendedName>
        <fullName evidence="8">Lysosomal protective protein</fullName>
        <ecNumber evidence="2">3.4.16.5</ecNumber>
    </recommendedName>
    <alternativeName>
        <fullName evidence="9">Cathepsin A</fullName>
    </alternativeName>
</protein>
<dbReference type="PANTHER" id="PTHR31569:SF0">
    <property type="entry name" value="ZINC FINGER SWIM DOMAIN-CONTAINING PROTEIN 1"/>
    <property type="match status" value="1"/>
</dbReference>
<comment type="subunit">
    <text evidence="7">Heterodimer of a 32 kDa chain and a 20 kDa chain; disulfide-linked.</text>
</comment>
<comment type="function">
    <text evidence="6">Protective protein appears to be essential for both the activity of beta-galactosidase and neuraminidase, it associates with these enzymes and exerts a protective function necessary for their stability and activity. This protein is also a carboxypeptidase and can deamidate tachykinins.</text>
</comment>
<organism evidence="13 14">
    <name type="scientific">Chelonoidis abingdonii</name>
    <name type="common">Abingdon island giant tortoise</name>
    <name type="synonym">Testudo abingdonii</name>
    <dbReference type="NCBI Taxonomy" id="106734"/>
    <lineage>
        <taxon>Eukaryota</taxon>
        <taxon>Metazoa</taxon>
        <taxon>Chordata</taxon>
        <taxon>Craniata</taxon>
        <taxon>Vertebrata</taxon>
        <taxon>Euteleostomi</taxon>
        <taxon>Archelosauria</taxon>
        <taxon>Testudinata</taxon>
        <taxon>Testudines</taxon>
        <taxon>Cryptodira</taxon>
        <taxon>Durocryptodira</taxon>
        <taxon>Testudinoidea</taxon>
        <taxon>Testudinidae</taxon>
        <taxon>Chelonoidis</taxon>
    </lineage>
</organism>
<evidence type="ECO:0000256" key="4">
    <source>
        <dbReference type="ARBA" id="ARBA00022670"/>
    </source>
</evidence>
<evidence type="ECO:0000256" key="1">
    <source>
        <dbReference type="ARBA" id="ARBA00009431"/>
    </source>
</evidence>
<evidence type="ECO:0000256" key="10">
    <source>
        <dbReference type="PROSITE-ProRule" id="PRU00325"/>
    </source>
</evidence>
<dbReference type="Pfam" id="PF00450">
    <property type="entry name" value="Peptidase_S10"/>
    <property type="match status" value="1"/>
</dbReference>
<evidence type="ECO:0000256" key="11">
    <source>
        <dbReference type="SAM" id="MobiDB-lite"/>
    </source>
</evidence>
<feature type="region of interest" description="Disordered" evidence="11">
    <location>
        <begin position="287"/>
        <end position="335"/>
    </location>
</feature>
<keyword evidence="10" id="KW-0479">Metal-binding</keyword>
<evidence type="ECO:0000256" key="7">
    <source>
        <dbReference type="ARBA" id="ARBA00061741"/>
    </source>
</evidence>
<dbReference type="InterPro" id="IPR001563">
    <property type="entry name" value="Peptidase_S10"/>
</dbReference>
<dbReference type="PROSITE" id="PS00131">
    <property type="entry name" value="CARBOXYPEPT_SER_SER"/>
    <property type="match status" value="1"/>
</dbReference>
<dbReference type="InterPro" id="IPR018202">
    <property type="entry name" value="Ser_caboxypep_ser_AS"/>
</dbReference>
<dbReference type="InterPro" id="IPR052579">
    <property type="entry name" value="Zinc_finger_SWIM"/>
</dbReference>
<accession>A0A8C0J7P9</accession>
<dbReference type="InterPro" id="IPR045563">
    <property type="entry name" value="ZSWIM1/3_C"/>
</dbReference>
<dbReference type="Gene3D" id="3.40.50.1820">
    <property type="entry name" value="alpha/beta hydrolase"/>
    <property type="match status" value="1"/>
</dbReference>
<dbReference type="CTD" id="5476"/>
<evidence type="ECO:0000256" key="8">
    <source>
        <dbReference type="ARBA" id="ARBA00069233"/>
    </source>
</evidence>
<dbReference type="PROSITE" id="PS50966">
    <property type="entry name" value="ZF_SWIM"/>
    <property type="match status" value="1"/>
</dbReference>
<evidence type="ECO:0000313" key="13">
    <source>
        <dbReference type="Ensembl" id="ENSCABP00000028422.1"/>
    </source>
</evidence>
<dbReference type="InterPro" id="IPR033124">
    <property type="entry name" value="Ser_caboxypep_his_AS"/>
</dbReference>
<dbReference type="Ensembl" id="ENSCABT00000031148.1">
    <property type="protein sequence ID" value="ENSCABP00000028422.1"/>
    <property type="gene ID" value="ENSCABG00000020885.1"/>
</dbReference>
<evidence type="ECO:0000256" key="5">
    <source>
        <dbReference type="ARBA" id="ARBA00022801"/>
    </source>
</evidence>
<dbReference type="Proteomes" id="UP000694404">
    <property type="component" value="Unplaced"/>
</dbReference>
<reference evidence="13" key="1">
    <citation type="submission" date="2025-08" db="UniProtKB">
        <authorList>
            <consortium name="Ensembl"/>
        </authorList>
    </citation>
    <scope>IDENTIFICATION</scope>
</reference>
<evidence type="ECO:0000259" key="12">
    <source>
        <dbReference type="PROSITE" id="PS50966"/>
    </source>
</evidence>
<dbReference type="FunFam" id="3.40.50.1820:FF:000335">
    <property type="entry name" value="Carboxypeptidase"/>
    <property type="match status" value="1"/>
</dbReference>
<dbReference type="Pfam" id="PF21600">
    <property type="entry name" value="ZSWIM1-3_helical"/>
    <property type="match status" value="1"/>
</dbReference>
<dbReference type="EC" id="3.4.16.5" evidence="2"/>
<evidence type="ECO:0000256" key="6">
    <source>
        <dbReference type="ARBA" id="ARBA00054649"/>
    </source>
</evidence>
<dbReference type="KEGG" id="cabi:116831191"/>
<dbReference type="PRINTS" id="PR00724">
    <property type="entry name" value="CRBOXYPTASEC"/>
</dbReference>
<feature type="domain" description="SWIM-type" evidence="12">
    <location>
        <begin position="491"/>
        <end position="533"/>
    </location>
</feature>
<dbReference type="GO" id="GO:0008270">
    <property type="term" value="F:zinc ion binding"/>
    <property type="evidence" value="ECO:0007669"/>
    <property type="project" value="UniProtKB-KW"/>
</dbReference>
<keyword evidence="10" id="KW-0863">Zinc-finger</keyword>
<dbReference type="RefSeq" id="XP_032646906.1">
    <property type="nucleotide sequence ID" value="XM_032791015.2"/>
</dbReference>
<dbReference type="InterPro" id="IPR048324">
    <property type="entry name" value="ZSWIM1-3_RNaseH-like"/>
</dbReference>
<dbReference type="InterPro" id="IPR029058">
    <property type="entry name" value="AB_hydrolase_fold"/>
</dbReference>
<feature type="compositionally biased region" description="Polar residues" evidence="11">
    <location>
        <begin position="287"/>
        <end position="323"/>
    </location>
</feature>
<dbReference type="Pfam" id="PF21056">
    <property type="entry name" value="ZSWIM1-3_RNaseH-like"/>
    <property type="match status" value="1"/>
</dbReference>
<dbReference type="PANTHER" id="PTHR31569">
    <property type="entry name" value="SWIM-TYPE DOMAIN-CONTAINING PROTEIN"/>
    <property type="match status" value="1"/>
</dbReference>
<keyword evidence="14" id="KW-1185">Reference proteome</keyword>
<dbReference type="Pfam" id="PF04434">
    <property type="entry name" value="SWIM"/>
    <property type="match status" value="1"/>
</dbReference>
<reference evidence="13" key="2">
    <citation type="submission" date="2025-09" db="UniProtKB">
        <authorList>
            <consortium name="Ensembl"/>
        </authorList>
    </citation>
    <scope>IDENTIFICATION</scope>
</reference>
<evidence type="ECO:0000256" key="9">
    <source>
        <dbReference type="ARBA" id="ARBA00081927"/>
    </source>
</evidence>
<dbReference type="GO" id="GO:0006508">
    <property type="term" value="P:proteolysis"/>
    <property type="evidence" value="ECO:0007669"/>
    <property type="project" value="UniProtKB-KW"/>
</dbReference>
<evidence type="ECO:0000256" key="2">
    <source>
        <dbReference type="ARBA" id="ARBA00012446"/>
    </source>
</evidence>
<keyword evidence="10" id="KW-0862">Zinc</keyword>
<proteinExistence type="inferred from homology"/>
<dbReference type="InterPro" id="IPR007527">
    <property type="entry name" value="Znf_SWIM"/>
</dbReference>
<dbReference type="PROSITE" id="PS00560">
    <property type="entry name" value="CARBOXYPEPT_SER_HIS"/>
    <property type="match status" value="1"/>
</dbReference>
<keyword evidence="5" id="KW-0378">Hydrolase</keyword>
<dbReference type="GO" id="GO:1904715">
    <property type="term" value="P:negative regulation of chaperone-mediated autophagy"/>
    <property type="evidence" value="ECO:0007669"/>
    <property type="project" value="UniProtKB-ARBA"/>
</dbReference>
<dbReference type="GO" id="GO:0031647">
    <property type="term" value="P:regulation of protein stability"/>
    <property type="evidence" value="ECO:0007669"/>
    <property type="project" value="UniProtKB-ARBA"/>
</dbReference>